<evidence type="ECO:0000313" key="2">
    <source>
        <dbReference type="Proteomes" id="UP000479710"/>
    </source>
</evidence>
<organism evidence="1 2">
    <name type="scientific">Oryza meyeriana var. granulata</name>
    <dbReference type="NCBI Taxonomy" id="110450"/>
    <lineage>
        <taxon>Eukaryota</taxon>
        <taxon>Viridiplantae</taxon>
        <taxon>Streptophyta</taxon>
        <taxon>Embryophyta</taxon>
        <taxon>Tracheophyta</taxon>
        <taxon>Spermatophyta</taxon>
        <taxon>Magnoliopsida</taxon>
        <taxon>Liliopsida</taxon>
        <taxon>Poales</taxon>
        <taxon>Poaceae</taxon>
        <taxon>BOP clade</taxon>
        <taxon>Oryzoideae</taxon>
        <taxon>Oryzeae</taxon>
        <taxon>Oryzinae</taxon>
        <taxon>Oryza</taxon>
        <taxon>Oryza meyeriana</taxon>
    </lineage>
</organism>
<reference evidence="1 2" key="1">
    <citation type="submission" date="2019-11" db="EMBL/GenBank/DDBJ databases">
        <title>Whole genome sequence of Oryza granulata.</title>
        <authorList>
            <person name="Li W."/>
        </authorList>
    </citation>
    <scope>NUCLEOTIDE SEQUENCE [LARGE SCALE GENOMIC DNA]</scope>
    <source>
        <strain evidence="2">cv. Menghai</strain>
        <tissue evidence="1">Leaf</tissue>
    </source>
</reference>
<accession>A0A6G1E7L6</accession>
<sequence length="76" mass="8577">MEIDKLKANIFPQNCRQAFLEVKATLFTPSPVHFSIQSLYFAALSWLSMPPLPNQQEGDCWGLHTNINEKIGSEPS</sequence>
<keyword evidence="2" id="KW-1185">Reference proteome</keyword>
<comment type="caution">
    <text evidence="1">The sequence shown here is derived from an EMBL/GenBank/DDBJ whole genome shotgun (WGS) entry which is preliminary data.</text>
</comment>
<name>A0A6G1E7L6_9ORYZ</name>
<dbReference type="Proteomes" id="UP000479710">
    <property type="component" value="Unassembled WGS sequence"/>
</dbReference>
<protein>
    <submittedName>
        <fullName evidence="1">Uncharacterized protein</fullName>
    </submittedName>
</protein>
<dbReference type="AlphaFoldDB" id="A0A6G1E7L6"/>
<gene>
    <name evidence="1" type="ORF">E2562_036410</name>
</gene>
<proteinExistence type="predicted"/>
<dbReference type="EMBL" id="SPHZ02000005">
    <property type="protein sequence ID" value="KAF0920707.1"/>
    <property type="molecule type" value="Genomic_DNA"/>
</dbReference>
<evidence type="ECO:0000313" key="1">
    <source>
        <dbReference type="EMBL" id="KAF0920707.1"/>
    </source>
</evidence>